<dbReference type="RefSeq" id="WP_379874068.1">
    <property type="nucleotide sequence ID" value="NZ_JBHTBH010000019.1"/>
</dbReference>
<name>A0ABW2KQ51_9ACTN</name>
<dbReference type="PANTHER" id="PTHR34069:SF2">
    <property type="entry name" value="BETA-KETOACYL-[ACYL-CARRIER-PROTEIN] SYNTHASE III"/>
    <property type="match status" value="1"/>
</dbReference>
<dbReference type="PANTHER" id="PTHR34069">
    <property type="entry name" value="3-OXOACYL-[ACYL-CARRIER-PROTEIN] SYNTHASE 3"/>
    <property type="match status" value="1"/>
</dbReference>
<keyword evidence="2" id="KW-0012">Acyltransferase</keyword>
<feature type="domain" description="Beta-ketoacyl-[acyl-carrier-protein] synthase III C-terminal" evidence="3">
    <location>
        <begin position="244"/>
        <end position="334"/>
    </location>
</feature>
<sequence>MPTTDLHIAACATWLPPTMTAHQALAQGLTDQRTITTTGATAVAVSHHHSGPEMAAAAARTALDRAGPHHRIDLLLHASFYHQGHDLWAPASYIHHQCLTTPCPAIEVRQVSNGAMAALELAAAYLTADPTRHAALITTGDRFCPPGFDRWRSDPGTVYADGGTALILSRTPGLARLRSLVTLSAPDLERMHRGDDPFTRAPLEIRPTIDLETCKKAFTRTTADRMRAISRVATNQHLVIEQALTAAGTTLDDIDAFALPHLGRRRLEAGYLSKLGIDPGTTTWPWSRTIGHLGAGDPIAGLDHLTTTGRLTPGTRCLLTSVGAGFTWSAAVIDITATPRTPATR</sequence>
<dbReference type="Gene3D" id="3.40.47.10">
    <property type="match status" value="2"/>
</dbReference>
<evidence type="ECO:0000256" key="1">
    <source>
        <dbReference type="ARBA" id="ARBA00022679"/>
    </source>
</evidence>
<evidence type="ECO:0000313" key="5">
    <source>
        <dbReference type="Proteomes" id="UP001596540"/>
    </source>
</evidence>
<evidence type="ECO:0000256" key="2">
    <source>
        <dbReference type="ARBA" id="ARBA00023315"/>
    </source>
</evidence>
<dbReference type="SUPFAM" id="SSF53901">
    <property type="entry name" value="Thiolase-like"/>
    <property type="match status" value="1"/>
</dbReference>
<dbReference type="CDD" id="cd00827">
    <property type="entry name" value="init_cond_enzymes"/>
    <property type="match status" value="1"/>
</dbReference>
<comment type="caution">
    <text evidence="4">The sequence shown here is derived from an EMBL/GenBank/DDBJ whole genome shotgun (WGS) entry which is preliminary data.</text>
</comment>
<dbReference type="Proteomes" id="UP001596540">
    <property type="component" value="Unassembled WGS sequence"/>
</dbReference>
<dbReference type="Pfam" id="PF08541">
    <property type="entry name" value="ACP_syn_III_C"/>
    <property type="match status" value="1"/>
</dbReference>
<dbReference type="EMBL" id="JBHTBH010000019">
    <property type="protein sequence ID" value="MFC7331307.1"/>
    <property type="molecule type" value="Genomic_DNA"/>
</dbReference>
<protein>
    <submittedName>
        <fullName evidence="4">Ketoacyl-ACP synthase III family protein</fullName>
    </submittedName>
</protein>
<reference evidence="5" key="1">
    <citation type="journal article" date="2019" name="Int. J. Syst. Evol. Microbiol.">
        <title>The Global Catalogue of Microorganisms (GCM) 10K type strain sequencing project: providing services to taxonomists for standard genome sequencing and annotation.</title>
        <authorList>
            <consortium name="The Broad Institute Genomics Platform"/>
            <consortium name="The Broad Institute Genome Sequencing Center for Infectious Disease"/>
            <person name="Wu L."/>
            <person name="Ma J."/>
        </authorList>
    </citation>
    <scope>NUCLEOTIDE SEQUENCE [LARGE SCALE GENOMIC DNA]</scope>
    <source>
        <strain evidence="5">CGMCC 4.7382</strain>
    </source>
</reference>
<keyword evidence="5" id="KW-1185">Reference proteome</keyword>
<evidence type="ECO:0000313" key="4">
    <source>
        <dbReference type="EMBL" id="MFC7331307.1"/>
    </source>
</evidence>
<evidence type="ECO:0000259" key="3">
    <source>
        <dbReference type="Pfam" id="PF08541"/>
    </source>
</evidence>
<dbReference type="InterPro" id="IPR016039">
    <property type="entry name" value="Thiolase-like"/>
</dbReference>
<dbReference type="InterPro" id="IPR013747">
    <property type="entry name" value="ACP_syn_III_C"/>
</dbReference>
<accession>A0ABW2KQ51</accession>
<keyword evidence="1" id="KW-0808">Transferase</keyword>
<gene>
    <name evidence="4" type="ORF">ACFQRF_26555</name>
</gene>
<proteinExistence type="predicted"/>
<organism evidence="4 5">
    <name type="scientific">Marinactinospora rubrisoli</name>
    <dbReference type="NCBI Taxonomy" id="2715399"/>
    <lineage>
        <taxon>Bacteria</taxon>
        <taxon>Bacillati</taxon>
        <taxon>Actinomycetota</taxon>
        <taxon>Actinomycetes</taxon>
        <taxon>Streptosporangiales</taxon>
        <taxon>Nocardiopsidaceae</taxon>
        <taxon>Marinactinospora</taxon>
    </lineage>
</organism>